<keyword evidence="3" id="KW-1185">Reference proteome</keyword>
<evidence type="ECO:0000256" key="1">
    <source>
        <dbReference type="SAM" id="Phobius"/>
    </source>
</evidence>
<evidence type="ECO:0000313" key="3">
    <source>
        <dbReference type="Proteomes" id="UP001152320"/>
    </source>
</evidence>
<sequence length="106" mass="12411">MFYTSVCAKLTGKCLYRNLRIKWKMPLKRFRIQLYLNLTNCIFLPILLGGTSRIFRWERGATEWSARVKCIKMQQTHGTTCENSVAACFLRIELMYTAEVRGIKLP</sequence>
<organism evidence="2 3">
    <name type="scientific">Holothuria leucospilota</name>
    <name type="common">Black long sea cucumber</name>
    <name type="synonym">Mertensiothuria leucospilota</name>
    <dbReference type="NCBI Taxonomy" id="206669"/>
    <lineage>
        <taxon>Eukaryota</taxon>
        <taxon>Metazoa</taxon>
        <taxon>Echinodermata</taxon>
        <taxon>Eleutherozoa</taxon>
        <taxon>Echinozoa</taxon>
        <taxon>Holothuroidea</taxon>
        <taxon>Aspidochirotacea</taxon>
        <taxon>Aspidochirotida</taxon>
        <taxon>Holothuriidae</taxon>
        <taxon>Holothuria</taxon>
    </lineage>
</organism>
<accession>A0A9Q1H8I4</accession>
<keyword evidence="1" id="KW-1133">Transmembrane helix</keyword>
<protein>
    <submittedName>
        <fullName evidence="2">Uncharacterized protein</fullName>
    </submittedName>
</protein>
<comment type="caution">
    <text evidence="2">The sequence shown here is derived from an EMBL/GenBank/DDBJ whole genome shotgun (WGS) entry which is preliminary data.</text>
</comment>
<gene>
    <name evidence="2" type="ORF">HOLleu_20176</name>
</gene>
<dbReference type="EMBL" id="JAIZAY010000009">
    <property type="protein sequence ID" value="KAJ8036256.1"/>
    <property type="molecule type" value="Genomic_DNA"/>
</dbReference>
<evidence type="ECO:0000313" key="2">
    <source>
        <dbReference type="EMBL" id="KAJ8036256.1"/>
    </source>
</evidence>
<name>A0A9Q1H8I4_HOLLE</name>
<keyword evidence="1" id="KW-0812">Transmembrane</keyword>
<dbReference type="AlphaFoldDB" id="A0A9Q1H8I4"/>
<proteinExistence type="predicted"/>
<reference evidence="2" key="1">
    <citation type="submission" date="2021-10" db="EMBL/GenBank/DDBJ databases">
        <title>Tropical sea cucumber genome reveals ecological adaptation and Cuvierian tubules defense mechanism.</title>
        <authorList>
            <person name="Chen T."/>
        </authorList>
    </citation>
    <scope>NUCLEOTIDE SEQUENCE</scope>
    <source>
        <strain evidence="2">Nanhai2018</strain>
        <tissue evidence="2">Muscle</tissue>
    </source>
</reference>
<feature type="transmembrane region" description="Helical" evidence="1">
    <location>
        <begin position="32"/>
        <end position="50"/>
    </location>
</feature>
<dbReference type="Proteomes" id="UP001152320">
    <property type="component" value="Chromosome 9"/>
</dbReference>
<keyword evidence="1" id="KW-0472">Membrane</keyword>